<keyword evidence="1 4" id="KW-0560">Oxidoreductase</keyword>
<evidence type="ECO:0000313" key="4">
    <source>
        <dbReference type="EMBL" id="KIX15111.1"/>
    </source>
</evidence>
<organism evidence="4 5">
    <name type="scientific">Dethiosulfatarculus sandiegensis</name>
    <dbReference type="NCBI Taxonomy" id="1429043"/>
    <lineage>
        <taxon>Bacteria</taxon>
        <taxon>Pseudomonadati</taxon>
        <taxon>Thermodesulfobacteriota</taxon>
        <taxon>Desulfarculia</taxon>
        <taxon>Desulfarculales</taxon>
        <taxon>Desulfarculaceae</taxon>
        <taxon>Dethiosulfatarculus</taxon>
    </lineage>
</organism>
<evidence type="ECO:0000259" key="3">
    <source>
        <dbReference type="Pfam" id="PF17147"/>
    </source>
</evidence>
<dbReference type="AlphaFoldDB" id="A0A0D2JH97"/>
<protein>
    <submittedName>
        <fullName evidence="4">2-oxoglutarate ferredoxin oxidoreductase subunit alpha</fullName>
        <ecNumber evidence="4">1.2.7.3</ecNumber>
    </submittedName>
</protein>
<dbReference type="Pfam" id="PF01855">
    <property type="entry name" value="POR_N"/>
    <property type="match status" value="1"/>
</dbReference>
<feature type="domain" description="Pyruvate:ferredoxin oxidoreductase core" evidence="3">
    <location>
        <begin position="264"/>
        <end position="337"/>
    </location>
</feature>
<name>A0A0D2JH97_9BACT</name>
<dbReference type="SUPFAM" id="SSF52518">
    <property type="entry name" value="Thiamin diphosphate-binding fold (THDP-binding)"/>
    <property type="match status" value="1"/>
</dbReference>
<proteinExistence type="predicted"/>
<dbReference type="InterPro" id="IPR009014">
    <property type="entry name" value="Transketo_C/PFOR_II"/>
</dbReference>
<dbReference type="Gene3D" id="3.40.50.920">
    <property type="match status" value="1"/>
</dbReference>
<dbReference type="InterPro" id="IPR002880">
    <property type="entry name" value="Pyrv_Fd/Flavodoxin_OxRdtase_N"/>
</dbReference>
<dbReference type="SUPFAM" id="SSF52922">
    <property type="entry name" value="TK C-terminal domain-like"/>
    <property type="match status" value="1"/>
</dbReference>
<evidence type="ECO:0000256" key="1">
    <source>
        <dbReference type="ARBA" id="ARBA00023002"/>
    </source>
</evidence>
<dbReference type="CDD" id="cd07034">
    <property type="entry name" value="TPP_PYR_PFOR_IOR-alpha_like"/>
    <property type="match status" value="1"/>
</dbReference>
<dbReference type="PANTHER" id="PTHR43088">
    <property type="entry name" value="SUBUNIT OF PYRUVATE:FLAVODOXIN OXIDOREDUCTASE-RELATED"/>
    <property type="match status" value="1"/>
</dbReference>
<dbReference type="Pfam" id="PF17147">
    <property type="entry name" value="PFOR_II"/>
    <property type="match status" value="1"/>
</dbReference>
<comment type="caution">
    <text evidence="4">The sequence shown here is derived from an EMBL/GenBank/DDBJ whole genome shotgun (WGS) entry which is preliminary data.</text>
</comment>
<sequence length="367" mass="40578">MLGNHAVVEGALAAGCDFFAGYPITPANEISQYMSQRMPKTGGVFFQGEDELCSIYALSGASLAGAKAMTATASAGFNYMQEGIGYAVASEIPIVMVDVMRCRGENYATQSDVMQFRWGASGDHEHIVLAPSSVQELFDFTVRAFNLAEKYRTPVMVMSETTIALMREKLVIPPEDEIHIERRKKPNVPKEEFLPFKATDNQAPPLPDFGDGYRILHSLNPHDEKGGIAWDPNVFEDLYHRITNKVLANYDDIVSVQEFLLDDADIALVAYGSVARPARQAARLARDKGIKAGVLKLDTIWPVPERHLKTLSEKVRKVLTVEMNIGKYANEVERVCGPNCETGRILKNRGEIHTTTEILSAIEEAAK</sequence>
<evidence type="ECO:0000313" key="5">
    <source>
        <dbReference type="Proteomes" id="UP000032233"/>
    </source>
</evidence>
<evidence type="ECO:0000259" key="2">
    <source>
        <dbReference type="Pfam" id="PF01855"/>
    </source>
</evidence>
<dbReference type="Proteomes" id="UP000032233">
    <property type="component" value="Unassembled WGS sequence"/>
</dbReference>
<dbReference type="InterPro" id="IPR029061">
    <property type="entry name" value="THDP-binding"/>
</dbReference>
<dbReference type="Gene3D" id="3.40.50.970">
    <property type="match status" value="1"/>
</dbReference>
<dbReference type="EMBL" id="AZAC01000004">
    <property type="protein sequence ID" value="KIX15111.1"/>
    <property type="molecule type" value="Genomic_DNA"/>
</dbReference>
<dbReference type="InterPro" id="IPR033412">
    <property type="entry name" value="PFOR_II"/>
</dbReference>
<dbReference type="PANTHER" id="PTHR43088:SF1">
    <property type="entry name" value="SUBUNIT OF PYRUVATE:FLAVODOXIN OXIDOREDUCTASE"/>
    <property type="match status" value="1"/>
</dbReference>
<accession>A0A0D2JH97</accession>
<dbReference type="GO" id="GO:0047553">
    <property type="term" value="F:2-oxoglutarate synthase activity"/>
    <property type="evidence" value="ECO:0007669"/>
    <property type="project" value="UniProtKB-EC"/>
</dbReference>
<dbReference type="NCBIfam" id="NF006412">
    <property type="entry name" value="PRK08659.1"/>
    <property type="match status" value="1"/>
</dbReference>
<feature type="domain" description="Pyruvate flavodoxin/ferredoxin oxidoreductase pyrimidine binding" evidence="2">
    <location>
        <begin position="9"/>
        <end position="228"/>
    </location>
</feature>
<dbReference type="EC" id="1.2.7.3" evidence="4"/>
<reference evidence="4 5" key="1">
    <citation type="submission" date="2013-11" db="EMBL/GenBank/DDBJ databases">
        <title>Metagenomic analysis of a methanogenic consortium involved in long chain n-alkane degradation.</title>
        <authorList>
            <person name="Davidova I.A."/>
            <person name="Callaghan A.V."/>
            <person name="Wawrik B."/>
            <person name="Pruitt S."/>
            <person name="Marks C."/>
            <person name="Duncan K.E."/>
            <person name="Suflita J.M."/>
        </authorList>
    </citation>
    <scope>NUCLEOTIDE SEQUENCE [LARGE SCALE GENOMIC DNA]</scope>
    <source>
        <strain evidence="4 5">SPR</strain>
    </source>
</reference>
<keyword evidence="5" id="KW-1185">Reference proteome</keyword>
<gene>
    <name evidence="4" type="ORF">X474_04940</name>
</gene>
<dbReference type="InParanoid" id="A0A0D2JH97"/>
<dbReference type="PATRIC" id="fig|1429043.3.peg.1054"/>
<dbReference type="InterPro" id="IPR052368">
    <property type="entry name" value="2-oxoacid_oxidoreductase"/>
</dbReference>
<dbReference type="STRING" id="1429043.X474_04940"/>